<dbReference type="SUPFAM" id="SSF54197">
    <property type="entry name" value="HIT-like"/>
    <property type="match status" value="1"/>
</dbReference>
<dbReference type="InterPro" id="IPR039383">
    <property type="entry name" value="FHIT"/>
</dbReference>
<dbReference type="Gene3D" id="3.30.428.10">
    <property type="entry name" value="HIT-like"/>
    <property type="match status" value="1"/>
</dbReference>
<evidence type="ECO:0000313" key="4">
    <source>
        <dbReference type="EMBL" id="GAA3645218.1"/>
    </source>
</evidence>
<gene>
    <name evidence="4" type="ORF">GCM10022202_00520</name>
</gene>
<feature type="short sequence motif" description="Histidine triad motif" evidence="2">
    <location>
        <begin position="144"/>
        <end position="148"/>
    </location>
</feature>
<feature type="domain" description="HIT" evidence="3">
    <location>
        <begin position="50"/>
        <end position="159"/>
    </location>
</feature>
<dbReference type="InterPro" id="IPR011146">
    <property type="entry name" value="HIT-like"/>
</dbReference>
<dbReference type="EMBL" id="BAAAYV010000002">
    <property type="protein sequence ID" value="GAA3645218.1"/>
    <property type="molecule type" value="Genomic_DNA"/>
</dbReference>
<dbReference type="InterPro" id="IPR036265">
    <property type="entry name" value="HIT-like_sf"/>
</dbReference>
<dbReference type="PROSITE" id="PS51084">
    <property type="entry name" value="HIT_2"/>
    <property type="match status" value="1"/>
</dbReference>
<comment type="caution">
    <text evidence="4">The sequence shown here is derived from an EMBL/GenBank/DDBJ whole genome shotgun (WGS) entry which is preliminary data.</text>
</comment>
<reference evidence="5" key="1">
    <citation type="journal article" date="2019" name="Int. J. Syst. Evol. Microbiol.">
        <title>The Global Catalogue of Microorganisms (GCM) 10K type strain sequencing project: providing services to taxonomists for standard genome sequencing and annotation.</title>
        <authorList>
            <consortium name="The Broad Institute Genomics Platform"/>
            <consortium name="The Broad Institute Genome Sequencing Center for Infectious Disease"/>
            <person name="Wu L."/>
            <person name="Ma J."/>
        </authorList>
    </citation>
    <scope>NUCLEOTIDE SEQUENCE [LARGE SCALE GENOMIC DNA]</scope>
    <source>
        <strain evidence="5">JCM 16546</strain>
    </source>
</reference>
<dbReference type="RefSeq" id="WP_221857722.1">
    <property type="nucleotide sequence ID" value="NZ_BAAAYV010000002.1"/>
</dbReference>
<evidence type="ECO:0000256" key="2">
    <source>
        <dbReference type="PROSITE-ProRule" id="PRU00464"/>
    </source>
</evidence>
<dbReference type="InterPro" id="IPR052908">
    <property type="entry name" value="AP-4-A_phosphorylase"/>
</dbReference>
<sequence>MTDGPRPDETGLEDAADFAAVPDAFQRLWTPHRMAYINAGADVNRGSGCPFCAAPGKDDETGLIVHRGEHAFVLLNLFPYNSGHLLVCPYRHIGLYDEATDAEAAEIAALTQTAMRVLRETSRCDGFNIGMNQGHVAGAGVEEHLHQHVVPRWASDANFFPIIARTKALPQLLGDVRRAISEAWPA</sequence>
<dbReference type="PANTHER" id="PTHR42997">
    <property type="entry name" value="HIT FAMILY HYDROLASE"/>
    <property type="match status" value="1"/>
</dbReference>
<dbReference type="CDD" id="cd01275">
    <property type="entry name" value="FHIT"/>
    <property type="match status" value="1"/>
</dbReference>
<evidence type="ECO:0000313" key="5">
    <source>
        <dbReference type="Proteomes" id="UP001410795"/>
    </source>
</evidence>
<dbReference type="PANTHER" id="PTHR42997:SF1">
    <property type="entry name" value="AP-4-A PHOSPHORYLASE"/>
    <property type="match status" value="1"/>
</dbReference>
<protein>
    <submittedName>
        <fullName evidence="4">HIT domain-containing protein</fullName>
    </submittedName>
</protein>
<name>A0ABP7B232_9MICO</name>
<accession>A0ABP7B232</accession>
<evidence type="ECO:0000259" key="3">
    <source>
        <dbReference type="PROSITE" id="PS51084"/>
    </source>
</evidence>
<keyword evidence="1" id="KW-0547">Nucleotide-binding</keyword>
<dbReference type="Pfam" id="PF01230">
    <property type="entry name" value="HIT"/>
    <property type="match status" value="1"/>
</dbReference>
<proteinExistence type="predicted"/>
<keyword evidence="5" id="KW-1185">Reference proteome</keyword>
<evidence type="ECO:0000256" key="1">
    <source>
        <dbReference type="ARBA" id="ARBA00022741"/>
    </source>
</evidence>
<dbReference type="Proteomes" id="UP001410795">
    <property type="component" value="Unassembled WGS sequence"/>
</dbReference>
<organism evidence="4 5">
    <name type="scientific">Microbacterium marinilacus</name>
    <dbReference type="NCBI Taxonomy" id="415209"/>
    <lineage>
        <taxon>Bacteria</taxon>
        <taxon>Bacillati</taxon>
        <taxon>Actinomycetota</taxon>
        <taxon>Actinomycetes</taxon>
        <taxon>Micrococcales</taxon>
        <taxon>Microbacteriaceae</taxon>
        <taxon>Microbacterium</taxon>
    </lineage>
</organism>